<dbReference type="InterPro" id="IPR036188">
    <property type="entry name" value="FAD/NAD-bd_sf"/>
</dbReference>
<dbReference type="PANTHER" id="PTHR42923:SF39">
    <property type="entry name" value="AMINO OXIDASE"/>
    <property type="match status" value="1"/>
</dbReference>
<evidence type="ECO:0000313" key="3">
    <source>
        <dbReference type="EMBL" id="MBB6579438.1"/>
    </source>
</evidence>
<feature type="signal peptide" evidence="1">
    <location>
        <begin position="1"/>
        <end position="20"/>
    </location>
</feature>
<evidence type="ECO:0000256" key="1">
    <source>
        <dbReference type="SAM" id="SignalP"/>
    </source>
</evidence>
<evidence type="ECO:0000259" key="2">
    <source>
        <dbReference type="Pfam" id="PF01593"/>
    </source>
</evidence>
<reference evidence="3 4" key="1">
    <citation type="submission" date="2020-08" db="EMBL/GenBank/DDBJ databases">
        <title>Functional genomics of gut bacteria from endangered species of beetles.</title>
        <authorList>
            <person name="Carlos-Shanley C."/>
        </authorList>
    </citation>
    <scope>NUCLEOTIDE SEQUENCE [LARGE SCALE GENOMIC DNA]</scope>
    <source>
        <strain evidence="3 4">S00124</strain>
    </source>
</reference>
<evidence type="ECO:0000313" key="4">
    <source>
        <dbReference type="Proteomes" id="UP000562492"/>
    </source>
</evidence>
<dbReference type="InterPro" id="IPR006311">
    <property type="entry name" value="TAT_signal"/>
</dbReference>
<dbReference type="PANTHER" id="PTHR42923">
    <property type="entry name" value="PROTOPORPHYRINOGEN OXIDASE"/>
    <property type="match status" value="1"/>
</dbReference>
<dbReference type="EMBL" id="JACHKZ010000029">
    <property type="protein sequence ID" value="MBB6579438.1"/>
    <property type="molecule type" value="Genomic_DNA"/>
</dbReference>
<dbReference type="Pfam" id="PF01593">
    <property type="entry name" value="Amino_oxidase"/>
    <property type="match status" value="1"/>
</dbReference>
<dbReference type="SUPFAM" id="SSF51905">
    <property type="entry name" value="FAD/NAD(P)-binding domain"/>
    <property type="match status" value="1"/>
</dbReference>
<feature type="chain" id="PRO_5047169657" evidence="1">
    <location>
        <begin position="21"/>
        <end position="575"/>
    </location>
</feature>
<dbReference type="RefSeq" id="WP_233464584.1">
    <property type="nucleotide sequence ID" value="NZ_JACHKZ010000029.1"/>
</dbReference>
<organism evidence="3 4">
    <name type="scientific">Comamonas odontotermitis</name>
    <dbReference type="NCBI Taxonomy" id="379895"/>
    <lineage>
        <taxon>Bacteria</taxon>
        <taxon>Pseudomonadati</taxon>
        <taxon>Pseudomonadota</taxon>
        <taxon>Betaproteobacteria</taxon>
        <taxon>Burkholderiales</taxon>
        <taxon>Comamonadaceae</taxon>
        <taxon>Comamonas</taxon>
    </lineage>
</organism>
<dbReference type="InterPro" id="IPR050464">
    <property type="entry name" value="Zeta_carotene_desat/Oxidored"/>
</dbReference>
<dbReference type="PROSITE" id="PS51318">
    <property type="entry name" value="TAT"/>
    <property type="match status" value="1"/>
</dbReference>
<protein>
    <submittedName>
        <fullName evidence="3">Monoamine oxidase</fullName>
    </submittedName>
</protein>
<feature type="domain" description="Amine oxidase" evidence="2">
    <location>
        <begin position="83"/>
        <end position="568"/>
    </location>
</feature>
<gene>
    <name evidence="3" type="ORF">HNP33_003551</name>
</gene>
<dbReference type="InterPro" id="IPR002937">
    <property type="entry name" value="Amino_oxidase"/>
</dbReference>
<keyword evidence="4" id="KW-1185">Reference proteome</keyword>
<proteinExistence type="predicted"/>
<dbReference type="Gene3D" id="3.50.50.60">
    <property type="entry name" value="FAD/NAD(P)-binding domain"/>
    <property type="match status" value="1"/>
</dbReference>
<comment type="caution">
    <text evidence="3">The sequence shown here is derived from an EMBL/GenBank/DDBJ whole genome shotgun (WGS) entry which is preliminary data.</text>
</comment>
<name>A0ABR6RJV5_9BURK</name>
<keyword evidence="1" id="KW-0732">Signal</keyword>
<accession>A0ABR6RJV5</accession>
<dbReference type="Proteomes" id="UP000562492">
    <property type="component" value="Unassembled WGS sequence"/>
</dbReference>
<sequence>MTAMQRRTVLKSAAALAASAALPSCKPQAPSTSTAHITGGFIGQSWDRGHAMRDRLRQGLPLPAPSRTHRVQVLIAGGGIAALSAARALRHAGVGDVALLELEDTAGGNSRGGSIDGLRCPLGAHYLPVPGDDAPEVQNLLEELGVRERVAGRWQYRDEYLCFSPQERLFIHGEWVEGLLPTHEVPASTLAQYQRFAQLVASAMQAQRFTMPVARSWQKNQGLAPAHQALDAITFDAWLAQHQLDDAHLRWYLDYACLDDFGAGCRHVSAWAGLHYFASRHGFQAPGPADAATEEQHDAVLTWPQGNGWLAEQLAAPTAQAGWLHTGHTVLRIAEEPGGVTIDSYNSATHSIERWQAAHCIVALPTFIAARVVQNAPDFLHAAVQALDWAPWLVTNIHIREPLADRPGAELAWDNVLYDDVARGGLGYVNAGHQRLNALQPLPTVLTCYRALGGVAAADTPRAARQQLLDAPWESVRDQTLATLARAHADIYEKATRIDVMRYGHAMAIPKPGAQTVLSQIGHWRPTGARHSLSNAKYPTPSTARLHFAHSDWSGYSVFEEAFTRGWYAGLAAGL</sequence>